<dbReference type="EC" id="3.1.3.48" evidence="1"/>
<dbReference type="InterPro" id="IPR050561">
    <property type="entry name" value="PTP"/>
</dbReference>
<evidence type="ECO:0000313" key="5">
    <source>
        <dbReference type="EMBL" id="BAD78226.1"/>
    </source>
</evidence>
<protein>
    <recommendedName>
        <fullName evidence="1">protein-tyrosine-phosphatase</fullName>
        <ecNumber evidence="1">3.1.3.48</ecNumber>
    </recommendedName>
</protein>
<dbReference type="Pfam" id="PF05706">
    <property type="entry name" value="CDKN3"/>
    <property type="match status" value="1"/>
</dbReference>
<dbReference type="FunFam" id="3.90.190.10:FF:000157">
    <property type="entry name" value="Protein-tyrosine phosphatase"/>
    <property type="match status" value="1"/>
</dbReference>
<dbReference type="PANTHER" id="PTHR23339">
    <property type="entry name" value="TYROSINE SPECIFIC PROTEIN PHOSPHATASE AND DUAL SPECIFICITY PROTEIN PHOSPHATASE"/>
    <property type="match status" value="1"/>
</dbReference>
<dbReference type="SMART" id="SM00404">
    <property type="entry name" value="PTPc_motif"/>
    <property type="match status" value="1"/>
</dbReference>
<organism evidence="5 6">
    <name type="scientific">Synechococcus sp. (strain ATCC 27144 / PCC 6301 / SAUG 1402/1)</name>
    <name type="common">Anacystis nidulans</name>
    <dbReference type="NCBI Taxonomy" id="269084"/>
    <lineage>
        <taxon>Bacteria</taxon>
        <taxon>Bacillati</taxon>
        <taxon>Cyanobacteriota</taxon>
        <taxon>Cyanophyceae</taxon>
        <taxon>Synechococcales</taxon>
        <taxon>Synechococcaceae</taxon>
        <taxon>Synechococcus</taxon>
    </lineage>
</organism>
<keyword evidence="2" id="KW-0378">Hydrolase</keyword>
<dbReference type="Proteomes" id="UP000001175">
    <property type="component" value="Chromosome"/>
</dbReference>
<reference evidence="5 6" key="1">
    <citation type="journal article" date="2007" name="Photosyn. Res.">
        <title>Complete nucleotide sequence of the freshwater unicellular cyanobacterium Synechococcus elongatus PCC 6301 chromosome: gene content and organization.</title>
        <authorList>
            <person name="Sugita C."/>
            <person name="Ogata K."/>
            <person name="Shikata M."/>
            <person name="Jikuya H."/>
            <person name="Takano J."/>
            <person name="Furumichi M."/>
            <person name="Kanehisa M."/>
            <person name="Omata T."/>
            <person name="Sugiura M."/>
            <person name="Sugita M."/>
        </authorList>
    </citation>
    <scope>NUCLEOTIDE SEQUENCE [LARGE SCALE GENOMIC DNA]</scope>
    <source>
        <strain evidence="6">ATCC 27144 / PCC 6301 / SAUG 1402/1</strain>
    </source>
</reference>
<evidence type="ECO:0000256" key="1">
    <source>
        <dbReference type="ARBA" id="ARBA00013064"/>
    </source>
</evidence>
<dbReference type="InterPro" id="IPR022778">
    <property type="entry name" value="CDKN3"/>
</dbReference>
<dbReference type="KEGG" id="syc:syc0036_d"/>
<feature type="domain" description="Tyrosine specific protein phosphatases" evidence="4">
    <location>
        <begin position="107"/>
        <end position="174"/>
    </location>
</feature>
<evidence type="ECO:0000256" key="2">
    <source>
        <dbReference type="ARBA" id="ARBA00022801"/>
    </source>
</evidence>
<dbReference type="Gene3D" id="3.90.190.10">
    <property type="entry name" value="Protein tyrosine phosphatase superfamily"/>
    <property type="match status" value="1"/>
</dbReference>
<gene>
    <name evidence="5" type="ordered locus">syc0036_d</name>
</gene>
<proteinExistence type="predicted"/>
<evidence type="ECO:0000313" key="6">
    <source>
        <dbReference type="Proteomes" id="UP000001175"/>
    </source>
</evidence>
<sequence length="183" mass="19871">MAKLTSISHPLRVDFLPPSSHGLAGQLGMTLAPGRKSQGLIGQWDRDLITDLERLKHHYLCDRLVSLIEDHELVAIGIPTLYEAVRQQGIALSRLAIVDGGTPTDLETYQLLITDLIQALSARETIVIHCHAGLGRTGMLAASILVTKGQPPEAAIAAVRALRPRAIETHAQEQIIYKIAAKI</sequence>
<dbReference type="InterPro" id="IPR029021">
    <property type="entry name" value="Prot-tyrosine_phosphatase-like"/>
</dbReference>
<dbReference type="AlphaFoldDB" id="A0A0H3K519"/>
<dbReference type="PROSITE" id="PS00383">
    <property type="entry name" value="TYR_PHOSPHATASE_1"/>
    <property type="match status" value="1"/>
</dbReference>
<keyword evidence="3" id="KW-0904">Protein phosphatase</keyword>
<dbReference type="CDD" id="cd14505">
    <property type="entry name" value="CDKN3-like"/>
    <property type="match status" value="1"/>
</dbReference>
<name>A0A0H3K519_SYNP6</name>
<dbReference type="GO" id="GO:0004725">
    <property type="term" value="F:protein tyrosine phosphatase activity"/>
    <property type="evidence" value="ECO:0007669"/>
    <property type="project" value="UniProtKB-EC"/>
</dbReference>
<accession>A0A0H3K519</accession>
<dbReference type="InterPro" id="IPR016130">
    <property type="entry name" value="Tyr_Pase_AS"/>
</dbReference>
<dbReference type="eggNOG" id="COG2453">
    <property type="taxonomic scope" value="Bacteria"/>
</dbReference>
<dbReference type="SUPFAM" id="SSF52799">
    <property type="entry name" value="(Phosphotyrosine protein) phosphatases II"/>
    <property type="match status" value="1"/>
</dbReference>
<evidence type="ECO:0000259" key="4">
    <source>
        <dbReference type="PROSITE" id="PS50056"/>
    </source>
</evidence>
<dbReference type="EMBL" id="AP008231">
    <property type="protein sequence ID" value="BAD78226.1"/>
    <property type="molecule type" value="Genomic_DNA"/>
</dbReference>
<dbReference type="InterPro" id="IPR000387">
    <property type="entry name" value="Tyr_Pase_dom"/>
</dbReference>
<dbReference type="InterPro" id="IPR003595">
    <property type="entry name" value="Tyr_Pase_cat"/>
</dbReference>
<dbReference type="PROSITE" id="PS50056">
    <property type="entry name" value="TYR_PHOSPHATASE_2"/>
    <property type="match status" value="1"/>
</dbReference>
<evidence type="ECO:0000256" key="3">
    <source>
        <dbReference type="ARBA" id="ARBA00022912"/>
    </source>
</evidence>